<keyword evidence="1" id="KW-0812">Transmembrane</keyword>
<accession>A0A8S5PQJ7</accession>
<dbReference type="EMBL" id="BK015487">
    <property type="protein sequence ID" value="DAE09374.1"/>
    <property type="molecule type" value="Genomic_DNA"/>
</dbReference>
<reference evidence="2" key="1">
    <citation type="journal article" date="2021" name="Proc. Natl. Acad. Sci. U.S.A.">
        <title>A Catalog of Tens of Thousands of Viruses from Human Metagenomes Reveals Hidden Associations with Chronic Diseases.</title>
        <authorList>
            <person name="Tisza M.J."/>
            <person name="Buck C.B."/>
        </authorList>
    </citation>
    <scope>NUCLEOTIDE SEQUENCE</scope>
    <source>
        <strain evidence="2">Cta8k49</strain>
    </source>
</reference>
<feature type="transmembrane region" description="Helical" evidence="1">
    <location>
        <begin position="16"/>
        <end position="40"/>
    </location>
</feature>
<evidence type="ECO:0000256" key="1">
    <source>
        <dbReference type="SAM" id="Phobius"/>
    </source>
</evidence>
<sequence length="76" mass="8643">MKISPKFMKNVDPQDVVIVLGVYVLIISIIVFLHWAAVWADQMSEREAQYTNTKARCKTVGGEMGYSKCYKDGKEI</sequence>
<proteinExistence type="predicted"/>
<keyword evidence="1" id="KW-1133">Transmembrane helix</keyword>
<keyword evidence="1" id="KW-0472">Membrane</keyword>
<name>A0A8S5PQJ7_9CAUD</name>
<evidence type="ECO:0000313" key="2">
    <source>
        <dbReference type="EMBL" id="DAE09374.1"/>
    </source>
</evidence>
<organism evidence="2">
    <name type="scientific">Siphoviridae sp. cta8k49</name>
    <dbReference type="NCBI Taxonomy" id="2825562"/>
    <lineage>
        <taxon>Viruses</taxon>
        <taxon>Duplodnaviria</taxon>
        <taxon>Heunggongvirae</taxon>
        <taxon>Uroviricota</taxon>
        <taxon>Caudoviricetes</taxon>
    </lineage>
</organism>
<protein>
    <submittedName>
        <fullName evidence="2">Uncharacterized protein</fullName>
    </submittedName>
</protein>